<dbReference type="AlphaFoldDB" id="A0A6J4NLT6"/>
<evidence type="ECO:0000256" key="1">
    <source>
        <dbReference type="SAM" id="MobiDB-lite"/>
    </source>
</evidence>
<feature type="non-terminal residue" evidence="2">
    <location>
        <position position="1"/>
    </location>
</feature>
<protein>
    <submittedName>
        <fullName evidence="2">Uncharacterized protein</fullName>
    </submittedName>
</protein>
<gene>
    <name evidence="2" type="ORF">AVDCRST_MAG66-948</name>
</gene>
<feature type="non-terminal residue" evidence="2">
    <location>
        <position position="79"/>
    </location>
</feature>
<feature type="region of interest" description="Disordered" evidence="1">
    <location>
        <begin position="1"/>
        <end position="69"/>
    </location>
</feature>
<evidence type="ECO:0000313" key="2">
    <source>
        <dbReference type="EMBL" id="CAA9391797.1"/>
    </source>
</evidence>
<name>A0A6J4NLT6_9PSEU</name>
<dbReference type="EMBL" id="CADCUS010000142">
    <property type="protein sequence ID" value="CAA9391797.1"/>
    <property type="molecule type" value="Genomic_DNA"/>
</dbReference>
<accession>A0A6J4NLT6</accession>
<sequence>DRLAHPGGSARHRHRDLSAERRRRSVGDRPAGGGARRHTRVHGPSTGVRPPVDGDHGAAHPRSWGRGGIPARAAVLHRV</sequence>
<reference evidence="2" key="1">
    <citation type="submission" date="2020-02" db="EMBL/GenBank/DDBJ databases">
        <authorList>
            <person name="Meier V. D."/>
        </authorList>
    </citation>
    <scope>NUCLEOTIDE SEQUENCE</scope>
    <source>
        <strain evidence="2">AVDCRST_MAG66</strain>
    </source>
</reference>
<organism evidence="2">
    <name type="scientific">uncultured Pseudonocardia sp</name>
    <dbReference type="NCBI Taxonomy" id="211455"/>
    <lineage>
        <taxon>Bacteria</taxon>
        <taxon>Bacillati</taxon>
        <taxon>Actinomycetota</taxon>
        <taxon>Actinomycetes</taxon>
        <taxon>Pseudonocardiales</taxon>
        <taxon>Pseudonocardiaceae</taxon>
        <taxon>Pseudonocardia</taxon>
        <taxon>environmental samples</taxon>
    </lineage>
</organism>
<proteinExistence type="predicted"/>